<name>A0A4U5MVJ5_STECR</name>
<comment type="caution">
    <text evidence="2">The sequence shown here is derived from an EMBL/GenBank/DDBJ whole genome shotgun (WGS) entry which is preliminary data.</text>
</comment>
<feature type="signal peptide" evidence="1">
    <location>
        <begin position="1"/>
        <end position="22"/>
    </location>
</feature>
<accession>A0A4U5MVJ5</accession>
<proteinExistence type="predicted"/>
<dbReference type="AlphaFoldDB" id="A0A4U5MVJ5"/>
<protein>
    <submittedName>
        <fullName evidence="2">Uncharacterized protein</fullName>
    </submittedName>
</protein>
<keyword evidence="3" id="KW-1185">Reference proteome</keyword>
<organism evidence="2 3">
    <name type="scientific">Steinernema carpocapsae</name>
    <name type="common">Entomopathogenic nematode</name>
    <dbReference type="NCBI Taxonomy" id="34508"/>
    <lineage>
        <taxon>Eukaryota</taxon>
        <taxon>Metazoa</taxon>
        <taxon>Ecdysozoa</taxon>
        <taxon>Nematoda</taxon>
        <taxon>Chromadorea</taxon>
        <taxon>Rhabditida</taxon>
        <taxon>Tylenchina</taxon>
        <taxon>Panagrolaimomorpha</taxon>
        <taxon>Strongyloidoidea</taxon>
        <taxon>Steinernematidae</taxon>
        <taxon>Steinernema</taxon>
    </lineage>
</organism>
<feature type="chain" id="PRO_5020203336" evidence="1">
    <location>
        <begin position="23"/>
        <end position="68"/>
    </location>
</feature>
<evidence type="ECO:0000256" key="1">
    <source>
        <dbReference type="SAM" id="SignalP"/>
    </source>
</evidence>
<evidence type="ECO:0000313" key="2">
    <source>
        <dbReference type="EMBL" id="TKR73774.1"/>
    </source>
</evidence>
<reference evidence="2 3" key="2">
    <citation type="journal article" date="2019" name="G3 (Bethesda)">
        <title>Hybrid Assembly of the Genome of the Entomopathogenic Nematode Steinernema carpocapsae Identifies the X-Chromosome.</title>
        <authorList>
            <person name="Serra L."/>
            <person name="Macchietto M."/>
            <person name="Macias-Munoz A."/>
            <person name="McGill C.J."/>
            <person name="Rodriguez I.M."/>
            <person name="Rodriguez B."/>
            <person name="Murad R."/>
            <person name="Mortazavi A."/>
        </authorList>
    </citation>
    <scope>NUCLEOTIDE SEQUENCE [LARGE SCALE GENOMIC DNA]</scope>
    <source>
        <strain evidence="2 3">ALL</strain>
    </source>
</reference>
<sequence length="68" mass="8005">MKSGALALFAVICLLCLSTSLSYTPMMSQRIRFNRFYRVPQIVDRDEDKPRVRKVLYFGKKQPFLRFG</sequence>
<dbReference type="EMBL" id="AZBU02000006">
    <property type="protein sequence ID" value="TKR73774.1"/>
    <property type="molecule type" value="Genomic_DNA"/>
</dbReference>
<dbReference type="Proteomes" id="UP000298663">
    <property type="component" value="Unassembled WGS sequence"/>
</dbReference>
<reference evidence="2 3" key="1">
    <citation type="journal article" date="2015" name="Genome Biol.">
        <title>Comparative genomics of Steinernema reveals deeply conserved gene regulatory networks.</title>
        <authorList>
            <person name="Dillman A.R."/>
            <person name="Macchietto M."/>
            <person name="Porter C.F."/>
            <person name="Rogers A."/>
            <person name="Williams B."/>
            <person name="Antoshechkin I."/>
            <person name="Lee M.M."/>
            <person name="Goodwin Z."/>
            <person name="Lu X."/>
            <person name="Lewis E.E."/>
            <person name="Goodrich-Blair H."/>
            <person name="Stock S.P."/>
            <person name="Adams B.J."/>
            <person name="Sternberg P.W."/>
            <person name="Mortazavi A."/>
        </authorList>
    </citation>
    <scope>NUCLEOTIDE SEQUENCE [LARGE SCALE GENOMIC DNA]</scope>
    <source>
        <strain evidence="2 3">ALL</strain>
    </source>
</reference>
<evidence type="ECO:0000313" key="3">
    <source>
        <dbReference type="Proteomes" id="UP000298663"/>
    </source>
</evidence>
<gene>
    <name evidence="2" type="ORF">L596_021046</name>
</gene>
<keyword evidence="1" id="KW-0732">Signal</keyword>